<gene>
    <name evidence="1" type="ORF">GLOTRDRAFT_126067</name>
</gene>
<dbReference type="GeneID" id="19301320"/>
<evidence type="ECO:0000313" key="2">
    <source>
        <dbReference type="Proteomes" id="UP000030669"/>
    </source>
</evidence>
<protein>
    <recommendedName>
        <fullName evidence="3">Fungal-type protein kinase domain-containing protein</fullName>
    </recommendedName>
</protein>
<sequence length="285" mass="31249">MPMAVAASPLFFSFKGPARPPSLTRRDFSLLRLKIEFLPTNIMPHQITEFRVHTTQLPLAGGGGKAISYATLFDESRNDTDQAKDTETLLRHHPAICADATRLSAQHALHPVGVALNGAGEIGLYDILGELSSDSEALSDLSSINEVSLEGRWTRAEHEPHLPNETYIHYRLPVYRPLSKFADVSRSARDIVGVVLQGIVWHADLYESGELHRRLDLNTILGAPGLSGEMEVAGFLFDYEPANEYRLKAFPLADVRRLVAGLDLPEEQLVEVMAGLSLASGALGM</sequence>
<dbReference type="RefSeq" id="XP_007862664.1">
    <property type="nucleotide sequence ID" value="XM_007864473.1"/>
</dbReference>
<dbReference type="EMBL" id="KB469297">
    <property type="protein sequence ID" value="EPQ59770.1"/>
    <property type="molecule type" value="Genomic_DNA"/>
</dbReference>
<evidence type="ECO:0000313" key="1">
    <source>
        <dbReference type="EMBL" id="EPQ59770.1"/>
    </source>
</evidence>
<reference evidence="1 2" key="1">
    <citation type="journal article" date="2012" name="Science">
        <title>The Paleozoic origin of enzymatic lignin decomposition reconstructed from 31 fungal genomes.</title>
        <authorList>
            <person name="Floudas D."/>
            <person name="Binder M."/>
            <person name="Riley R."/>
            <person name="Barry K."/>
            <person name="Blanchette R.A."/>
            <person name="Henrissat B."/>
            <person name="Martinez A.T."/>
            <person name="Otillar R."/>
            <person name="Spatafora J.W."/>
            <person name="Yadav J.S."/>
            <person name="Aerts A."/>
            <person name="Benoit I."/>
            <person name="Boyd A."/>
            <person name="Carlson A."/>
            <person name="Copeland A."/>
            <person name="Coutinho P.M."/>
            <person name="de Vries R.P."/>
            <person name="Ferreira P."/>
            <person name="Findley K."/>
            <person name="Foster B."/>
            <person name="Gaskell J."/>
            <person name="Glotzer D."/>
            <person name="Gorecki P."/>
            <person name="Heitman J."/>
            <person name="Hesse C."/>
            <person name="Hori C."/>
            <person name="Igarashi K."/>
            <person name="Jurgens J.A."/>
            <person name="Kallen N."/>
            <person name="Kersten P."/>
            <person name="Kohler A."/>
            <person name="Kuees U."/>
            <person name="Kumar T.K.A."/>
            <person name="Kuo A."/>
            <person name="LaButti K."/>
            <person name="Larrondo L.F."/>
            <person name="Lindquist E."/>
            <person name="Ling A."/>
            <person name="Lombard V."/>
            <person name="Lucas S."/>
            <person name="Lundell T."/>
            <person name="Martin R."/>
            <person name="McLaughlin D.J."/>
            <person name="Morgenstern I."/>
            <person name="Morin E."/>
            <person name="Murat C."/>
            <person name="Nagy L.G."/>
            <person name="Nolan M."/>
            <person name="Ohm R.A."/>
            <person name="Patyshakuliyeva A."/>
            <person name="Rokas A."/>
            <person name="Ruiz-Duenas F.J."/>
            <person name="Sabat G."/>
            <person name="Salamov A."/>
            <person name="Samejima M."/>
            <person name="Schmutz J."/>
            <person name="Slot J.C."/>
            <person name="St John F."/>
            <person name="Stenlid J."/>
            <person name="Sun H."/>
            <person name="Sun S."/>
            <person name="Syed K."/>
            <person name="Tsang A."/>
            <person name="Wiebenga A."/>
            <person name="Young D."/>
            <person name="Pisabarro A."/>
            <person name="Eastwood D.C."/>
            <person name="Martin F."/>
            <person name="Cullen D."/>
            <person name="Grigoriev I.V."/>
            <person name="Hibbett D.S."/>
        </authorList>
    </citation>
    <scope>NUCLEOTIDE SEQUENCE [LARGE SCALE GENOMIC DNA]</scope>
    <source>
        <strain evidence="1 2">ATCC 11539</strain>
    </source>
</reference>
<proteinExistence type="predicted"/>
<evidence type="ECO:0008006" key="3">
    <source>
        <dbReference type="Google" id="ProtNLM"/>
    </source>
</evidence>
<keyword evidence="2" id="KW-1185">Reference proteome</keyword>
<organism evidence="1 2">
    <name type="scientific">Gloeophyllum trabeum (strain ATCC 11539 / FP-39264 / Madison 617)</name>
    <name type="common">Brown rot fungus</name>
    <dbReference type="NCBI Taxonomy" id="670483"/>
    <lineage>
        <taxon>Eukaryota</taxon>
        <taxon>Fungi</taxon>
        <taxon>Dikarya</taxon>
        <taxon>Basidiomycota</taxon>
        <taxon>Agaricomycotina</taxon>
        <taxon>Agaricomycetes</taxon>
        <taxon>Gloeophyllales</taxon>
        <taxon>Gloeophyllaceae</taxon>
        <taxon>Gloeophyllum</taxon>
    </lineage>
</organism>
<dbReference type="AlphaFoldDB" id="S7RXV4"/>
<name>S7RXV4_GLOTA</name>
<dbReference type="HOGENOM" id="CLU_976772_0_0_1"/>
<accession>S7RXV4</accession>
<dbReference type="KEGG" id="gtr:GLOTRDRAFT_126067"/>
<dbReference type="Proteomes" id="UP000030669">
    <property type="component" value="Unassembled WGS sequence"/>
</dbReference>